<comment type="caution">
    <text evidence="2">The sequence shown here is derived from an EMBL/GenBank/DDBJ whole genome shotgun (WGS) entry which is preliminary data.</text>
</comment>
<keyword evidence="3" id="KW-1185">Reference proteome</keyword>
<sequence>MNGKLQDKVAIVTGGGTGIGEAICLKFAREGAKIVVNGLPDDPIEDIVAEILDDGGEAIAFAADVSDEAQARDCVVAAVDRFGRLDVLINNAGVLLVNAETDDMPTDKFDEHIRCNVRSAFLMTKYALPYLRKTRGAIISAGSEGGVNGQPRNTVYGGTKGFLHAFMKGVAVEQAQYGVRASCVSPGPIDTAWTHKETGAVDEEVEKALITAVPFGRRGTPEEVANVYAFLASDEASYVTGAVWLVDGGITPAKGAVGAMAKGEVAAPPPITLGLHHSHDGNRNKDIMKIQ</sequence>
<dbReference type="NCBIfam" id="NF005559">
    <property type="entry name" value="PRK07231.1"/>
    <property type="match status" value="1"/>
</dbReference>
<organism evidence="2 3">
    <name type="scientific">Mesorhizobium robiniae</name>
    <dbReference type="NCBI Taxonomy" id="559315"/>
    <lineage>
        <taxon>Bacteria</taxon>
        <taxon>Pseudomonadati</taxon>
        <taxon>Pseudomonadota</taxon>
        <taxon>Alphaproteobacteria</taxon>
        <taxon>Hyphomicrobiales</taxon>
        <taxon>Phyllobacteriaceae</taxon>
        <taxon>Mesorhizobium</taxon>
    </lineage>
</organism>
<dbReference type="Pfam" id="PF13561">
    <property type="entry name" value="adh_short_C2"/>
    <property type="match status" value="1"/>
</dbReference>
<dbReference type="CDD" id="cd05233">
    <property type="entry name" value="SDR_c"/>
    <property type="match status" value="1"/>
</dbReference>
<dbReference type="PRINTS" id="PR00081">
    <property type="entry name" value="GDHRDH"/>
</dbReference>
<comment type="similarity">
    <text evidence="1">Belongs to the short-chain dehydrogenases/reductases (SDR) family.</text>
</comment>
<dbReference type="InterPro" id="IPR020904">
    <property type="entry name" value="Sc_DH/Rdtase_CS"/>
</dbReference>
<dbReference type="PRINTS" id="PR00080">
    <property type="entry name" value="SDRFAMILY"/>
</dbReference>
<dbReference type="PROSITE" id="PS00061">
    <property type="entry name" value="ADH_SHORT"/>
    <property type="match status" value="1"/>
</dbReference>
<proteinExistence type="inferred from homology"/>
<reference evidence="2 3" key="1">
    <citation type="submission" date="2024-06" db="EMBL/GenBank/DDBJ databases">
        <title>Genomic Encyclopedia of Type Strains, Phase IV (KMG-IV): sequencing the most valuable type-strain genomes for metagenomic binning, comparative biology and taxonomic classification.</title>
        <authorList>
            <person name="Goeker M."/>
        </authorList>
    </citation>
    <scope>NUCLEOTIDE SEQUENCE [LARGE SCALE GENOMIC DNA]</scope>
    <source>
        <strain evidence="2 3">DSM 100022</strain>
    </source>
</reference>
<evidence type="ECO:0000256" key="1">
    <source>
        <dbReference type="ARBA" id="ARBA00006484"/>
    </source>
</evidence>
<dbReference type="PANTHER" id="PTHR42760">
    <property type="entry name" value="SHORT-CHAIN DEHYDROGENASES/REDUCTASES FAMILY MEMBER"/>
    <property type="match status" value="1"/>
</dbReference>
<dbReference type="InterPro" id="IPR002347">
    <property type="entry name" value="SDR_fam"/>
</dbReference>
<dbReference type="PANTHER" id="PTHR42760:SF122">
    <property type="entry name" value="NAD(P)-BINDING PROTEIN"/>
    <property type="match status" value="1"/>
</dbReference>
<dbReference type="Proteomes" id="UP001549204">
    <property type="component" value="Unassembled WGS sequence"/>
</dbReference>
<accession>A0ABV2GGD2</accession>
<name>A0ABV2GGD2_9HYPH</name>
<gene>
    <name evidence="2" type="ORF">ABID19_000353</name>
</gene>
<dbReference type="SUPFAM" id="SSF51735">
    <property type="entry name" value="NAD(P)-binding Rossmann-fold domains"/>
    <property type="match status" value="1"/>
</dbReference>
<evidence type="ECO:0000313" key="3">
    <source>
        <dbReference type="Proteomes" id="UP001549204"/>
    </source>
</evidence>
<dbReference type="InterPro" id="IPR036291">
    <property type="entry name" value="NAD(P)-bd_dom_sf"/>
</dbReference>
<dbReference type="RefSeq" id="WP_354487504.1">
    <property type="nucleotide sequence ID" value="NZ_JBEPMC010000001.1"/>
</dbReference>
<dbReference type="Gene3D" id="3.40.50.720">
    <property type="entry name" value="NAD(P)-binding Rossmann-like Domain"/>
    <property type="match status" value="1"/>
</dbReference>
<dbReference type="EMBL" id="JBEPMC010000001">
    <property type="protein sequence ID" value="MET3577338.1"/>
    <property type="molecule type" value="Genomic_DNA"/>
</dbReference>
<evidence type="ECO:0000313" key="2">
    <source>
        <dbReference type="EMBL" id="MET3577338.1"/>
    </source>
</evidence>
<protein>
    <submittedName>
        <fullName evidence="2">NAD(P)-dependent dehydrogenase (Short-subunit alcohol dehydrogenase family)</fullName>
    </submittedName>
</protein>